<accession>A0A3B7MYC3</accession>
<sequence length="487" mass="52710">MKKYMFKLAIVGGLTMVLFSCQKGTLNPTSTTALSDQTAFQTLDRIDAQVKGIYSAIKSGQMLGGRYFLYHDARPENFLSDDGNRVTIRAPWEFSLGSSDDECRNLWAAAYTTINRANLFLDGMEAGGNTVAGAKANEFNGEAKFLRALSYFCLIQLYARPYWDGNGSKRGLPLRLKGINGPGFNELAPVNVGEVYKQILLDLDFAETNLATTVADITARTTRAHRNTAIALKTRVYLCMRDYPKVITEANKIVSATAPFKAPSGVAHALAANITSLFSGASTDLENIFSMPFTNNDAPGTQNQLGHYYRPASSGGNAIFSLNPAGVIGDATWTKTDDRRKLVDTAANSKSYLKKFNGGAPWLDWAPVIRYSEVLLNLAEASARGNAAVDPKAVELLNAVRNRSDKATTYTVASFASAADLISAILQERNIELLGEGSRGIDILRLGLDFPTKTSGGFTVSAVPSTSAAYIWPISSDETRLNPLISN</sequence>
<evidence type="ECO:0000256" key="4">
    <source>
        <dbReference type="ARBA" id="ARBA00023136"/>
    </source>
</evidence>
<dbReference type="InterPro" id="IPR033985">
    <property type="entry name" value="SusD-like_N"/>
</dbReference>
<feature type="signal peptide" evidence="6">
    <location>
        <begin position="1"/>
        <end position="23"/>
    </location>
</feature>
<name>A0A3B7MYC3_9BACT</name>
<evidence type="ECO:0000256" key="5">
    <source>
        <dbReference type="ARBA" id="ARBA00023237"/>
    </source>
</evidence>
<dbReference type="Proteomes" id="UP000263900">
    <property type="component" value="Chromosome"/>
</dbReference>
<dbReference type="EMBL" id="CP032157">
    <property type="protein sequence ID" value="AXY78066.1"/>
    <property type="molecule type" value="Genomic_DNA"/>
</dbReference>
<dbReference type="Pfam" id="PF14322">
    <property type="entry name" value="SusD-like_3"/>
    <property type="match status" value="1"/>
</dbReference>
<reference evidence="9 10" key="1">
    <citation type="submission" date="2018-09" db="EMBL/GenBank/DDBJ databases">
        <title>Genome sequencing of strain 6GH32-13.</title>
        <authorList>
            <person name="Weon H.-Y."/>
            <person name="Heo J."/>
            <person name="Kwon S.-W."/>
        </authorList>
    </citation>
    <scope>NUCLEOTIDE SEQUENCE [LARGE SCALE GENOMIC DNA]</scope>
    <source>
        <strain evidence="9 10">5GH32-13</strain>
    </source>
</reference>
<evidence type="ECO:0000259" key="8">
    <source>
        <dbReference type="Pfam" id="PF14322"/>
    </source>
</evidence>
<dbReference type="OrthoDB" id="9792139at2"/>
<organism evidence="9 10">
    <name type="scientific">Paraflavitalea soli</name>
    <dbReference type="NCBI Taxonomy" id="2315862"/>
    <lineage>
        <taxon>Bacteria</taxon>
        <taxon>Pseudomonadati</taxon>
        <taxon>Bacteroidota</taxon>
        <taxon>Chitinophagia</taxon>
        <taxon>Chitinophagales</taxon>
        <taxon>Chitinophagaceae</taxon>
        <taxon>Paraflavitalea</taxon>
    </lineage>
</organism>
<dbReference type="CDD" id="cd08977">
    <property type="entry name" value="SusD"/>
    <property type="match status" value="1"/>
</dbReference>
<evidence type="ECO:0000256" key="6">
    <source>
        <dbReference type="SAM" id="SignalP"/>
    </source>
</evidence>
<evidence type="ECO:0000313" key="10">
    <source>
        <dbReference type="Proteomes" id="UP000263900"/>
    </source>
</evidence>
<dbReference type="Gene3D" id="1.25.40.390">
    <property type="match status" value="1"/>
</dbReference>
<evidence type="ECO:0000256" key="2">
    <source>
        <dbReference type="ARBA" id="ARBA00006275"/>
    </source>
</evidence>
<dbReference type="SUPFAM" id="SSF48452">
    <property type="entry name" value="TPR-like"/>
    <property type="match status" value="1"/>
</dbReference>
<evidence type="ECO:0000259" key="7">
    <source>
        <dbReference type="Pfam" id="PF07980"/>
    </source>
</evidence>
<dbReference type="AlphaFoldDB" id="A0A3B7MYC3"/>
<keyword evidence="4" id="KW-0472">Membrane</keyword>
<dbReference type="InterPro" id="IPR012944">
    <property type="entry name" value="SusD_RagB_dom"/>
</dbReference>
<keyword evidence="10" id="KW-1185">Reference proteome</keyword>
<gene>
    <name evidence="9" type="ORF">D3H65_30535</name>
</gene>
<evidence type="ECO:0000313" key="9">
    <source>
        <dbReference type="EMBL" id="AXY78066.1"/>
    </source>
</evidence>
<feature type="chain" id="PRO_5017774814" evidence="6">
    <location>
        <begin position="24"/>
        <end position="487"/>
    </location>
</feature>
<dbReference type="Pfam" id="PF07980">
    <property type="entry name" value="SusD_RagB"/>
    <property type="match status" value="1"/>
</dbReference>
<comment type="similarity">
    <text evidence="2">Belongs to the SusD family.</text>
</comment>
<proteinExistence type="inferred from homology"/>
<comment type="subcellular location">
    <subcellularLocation>
        <location evidence="1">Cell outer membrane</location>
    </subcellularLocation>
</comment>
<dbReference type="RefSeq" id="WP_119053939.1">
    <property type="nucleotide sequence ID" value="NZ_CP032157.1"/>
</dbReference>
<feature type="domain" description="RagB/SusD" evidence="7">
    <location>
        <begin position="365"/>
        <end position="448"/>
    </location>
</feature>
<feature type="domain" description="SusD-like N-terminal" evidence="8">
    <location>
        <begin position="75"/>
        <end position="238"/>
    </location>
</feature>
<evidence type="ECO:0000256" key="1">
    <source>
        <dbReference type="ARBA" id="ARBA00004442"/>
    </source>
</evidence>
<dbReference type="InterPro" id="IPR011990">
    <property type="entry name" value="TPR-like_helical_dom_sf"/>
</dbReference>
<protein>
    <submittedName>
        <fullName evidence="9">RagB/SusD family nutrient uptake outer membrane protein</fullName>
    </submittedName>
</protein>
<keyword evidence="5" id="KW-0998">Cell outer membrane</keyword>
<keyword evidence="3 6" id="KW-0732">Signal</keyword>
<dbReference type="GO" id="GO:0009279">
    <property type="term" value="C:cell outer membrane"/>
    <property type="evidence" value="ECO:0007669"/>
    <property type="project" value="UniProtKB-SubCell"/>
</dbReference>
<dbReference type="KEGG" id="pseg:D3H65_30535"/>
<evidence type="ECO:0000256" key="3">
    <source>
        <dbReference type="ARBA" id="ARBA00022729"/>
    </source>
</evidence>
<dbReference type="PROSITE" id="PS51257">
    <property type="entry name" value="PROKAR_LIPOPROTEIN"/>
    <property type="match status" value="1"/>
</dbReference>